<keyword evidence="1" id="KW-0812">Transmembrane</keyword>
<organism evidence="2 3">
    <name type="scientific">Rosa chinensis</name>
    <name type="common">China rose</name>
    <dbReference type="NCBI Taxonomy" id="74649"/>
    <lineage>
        <taxon>Eukaryota</taxon>
        <taxon>Viridiplantae</taxon>
        <taxon>Streptophyta</taxon>
        <taxon>Embryophyta</taxon>
        <taxon>Tracheophyta</taxon>
        <taxon>Spermatophyta</taxon>
        <taxon>Magnoliopsida</taxon>
        <taxon>eudicotyledons</taxon>
        <taxon>Gunneridae</taxon>
        <taxon>Pentapetalae</taxon>
        <taxon>rosids</taxon>
        <taxon>fabids</taxon>
        <taxon>Rosales</taxon>
        <taxon>Rosaceae</taxon>
        <taxon>Rosoideae</taxon>
        <taxon>Rosoideae incertae sedis</taxon>
        <taxon>Rosa</taxon>
    </lineage>
</organism>
<sequence>MGLHGQSEIMGMGLPSPIEFKGSLSELSLLSFLYIYGFSVPFWSLKIFGFSIPLLFKVLSLWFSVFQSVFCSMLKTI</sequence>
<gene>
    <name evidence="2" type="ORF">RchiOBHm_Chr1g0328431</name>
</gene>
<keyword evidence="3" id="KW-1185">Reference proteome</keyword>
<protein>
    <submittedName>
        <fullName evidence="2">Uncharacterized protein</fullName>
    </submittedName>
</protein>
<dbReference type="EMBL" id="PDCK01000039">
    <property type="protein sequence ID" value="PRQ55786.1"/>
    <property type="molecule type" value="Genomic_DNA"/>
</dbReference>
<accession>A0A2P6SAU5</accession>
<proteinExistence type="predicted"/>
<evidence type="ECO:0000313" key="3">
    <source>
        <dbReference type="Proteomes" id="UP000238479"/>
    </source>
</evidence>
<feature type="transmembrane region" description="Helical" evidence="1">
    <location>
        <begin position="54"/>
        <end position="74"/>
    </location>
</feature>
<keyword evidence="1" id="KW-1133">Transmembrane helix</keyword>
<dbReference type="Gramene" id="PRQ55786">
    <property type="protein sequence ID" value="PRQ55786"/>
    <property type="gene ID" value="RchiOBHm_Chr1g0328431"/>
</dbReference>
<name>A0A2P6SAU5_ROSCH</name>
<comment type="caution">
    <text evidence="2">The sequence shown here is derived from an EMBL/GenBank/DDBJ whole genome shotgun (WGS) entry which is preliminary data.</text>
</comment>
<keyword evidence="1" id="KW-0472">Membrane</keyword>
<reference evidence="2 3" key="1">
    <citation type="journal article" date="2018" name="Nat. Genet.">
        <title>The Rosa genome provides new insights in the design of modern roses.</title>
        <authorList>
            <person name="Bendahmane M."/>
        </authorList>
    </citation>
    <scope>NUCLEOTIDE SEQUENCE [LARGE SCALE GENOMIC DNA]</scope>
    <source>
        <strain evidence="3">cv. Old Blush</strain>
    </source>
</reference>
<dbReference type="AlphaFoldDB" id="A0A2P6SAU5"/>
<evidence type="ECO:0000313" key="2">
    <source>
        <dbReference type="EMBL" id="PRQ55786.1"/>
    </source>
</evidence>
<dbReference type="Proteomes" id="UP000238479">
    <property type="component" value="Chromosome 1"/>
</dbReference>
<evidence type="ECO:0000256" key="1">
    <source>
        <dbReference type="SAM" id="Phobius"/>
    </source>
</evidence>